<reference evidence="3 4" key="1">
    <citation type="submission" date="2016-10" db="EMBL/GenBank/DDBJ databases">
        <title>Draft genome sequence of Coniochaeta ligniaria NRRL30616, a lignocellulolytic fungus for bioabatement of inhibitors in plant biomass hydrolysates.</title>
        <authorList>
            <consortium name="DOE Joint Genome Institute"/>
            <person name="Jimenez D.J."/>
            <person name="Hector R.E."/>
            <person name="Riley R."/>
            <person name="Sun H."/>
            <person name="Grigoriev I.V."/>
            <person name="Van Elsas J.D."/>
            <person name="Nichols N.N."/>
        </authorList>
    </citation>
    <scope>NUCLEOTIDE SEQUENCE [LARGE SCALE GENOMIC DNA]</scope>
    <source>
        <strain evidence="3 4">NRRL 30616</strain>
    </source>
</reference>
<protein>
    <submittedName>
        <fullName evidence="3">Uncharacterized protein</fullName>
    </submittedName>
</protein>
<evidence type="ECO:0000313" key="4">
    <source>
        <dbReference type="Proteomes" id="UP000182658"/>
    </source>
</evidence>
<feature type="transmembrane region" description="Helical" evidence="1">
    <location>
        <begin position="51"/>
        <end position="73"/>
    </location>
</feature>
<dbReference type="OrthoDB" id="5205406at2759"/>
<dbReference type="InParanoid" id="A0A1J7JM02"/>
<dbReference type="EMBL" id="KV875098">
    <property type="protein sequence ID" value="OIW28730.1"/>
    <property type="molecule type" value="Genomic_DNA"/>
</dbReference>
<accession>A0A1J7JM02</accession>
<evidence type="ECO:0000256" key="1">
    <source>
        <dbReference type="SAM" id="Phobius"/>
    </source>
</evidence>
<feature type="signal peptide" evidence="2">
    <location>
        <begin position="1"/>
        <end position="27"/>
    </location>
</feature>
<proteinExistence type="predicted"/>
<keyword evidence="1" id="KW-0472">Membrane</keyword>
<keyword evidence="1" id="KW-0812">Transmembrane</keyword>
<gene>
    <name evidence="3" type="ORF">CONLIGDRAFT_681677</name>
</gene>
<keyword evidence="4" id="KW-1185">Reference proteome</keyword>
<keyword evidence="2" id="KW-0732">Signal</keyword>
<dbReference type="AlphaFoldDB" id="A0A1J7JM02"/>
<sequence>MARGIWTWAHTATFLAHSAYMVASAVAFVVSSHKSLGNFEDRNDQCNSSCAIKAWGSSALAMCAGVVSLLLFAATRRWDKSGPMTPERFDGSSFVIKIGWGIHPLLAWAEYYLSASISQHLAGCSIMRAPFLLGIAALLSQLVVVYADYAKWVSDREALDEVLAPDLPHQDPETPTTPALGIPIPVWSSRFTDRLVEV</sequence>
<feature type="chain" id="PRO_5013153984" evidence="2">
    <location>
        <begin position="28"/>
        <end position="198"/>
    </location>
</feature>
<keyword evidence="1" id="KW-1133">Transmembrane helix</keyword>
<evidence type="ECO:0000313" key="3">
    <source>
        <dbReference type="EMBL" id="OIW28730.1"/>
    </source>
</evidence>
<feature type="transmembrane region" description="Helical" evidence="1">
    <location>
        <begin position="94"/>
        <end position="113"/>
    </location>
</feature>
<dbReference type="Proteomes" id="UP000182658">
    <property type="component" value="Unassembled WGS sequence"/>
</dbReference>
<name>A0A1J7JM02_9PEZI</name>
<feature type="transmembrane region" description="Helical" evidence="1">
    <location>
        <begin position="125"/>
        <end position="147"/>
    </location>
</feature>
<evidence type="ECO:0000256" key="2">
    <source>
        <dbReference type="SAM" id="SignalP"/>
    </source>
</evidence>
<organism evidence="3 4">
    <name type="scientific">Coniochaeta ligniaria NRRL 30616</name>
    <dbReference type="NCBI Taxonomy" id="1408157"/>
    <lineage>
        <taxon>Eukaryota</taxon>
        <taxon>Fungi</taxon>
        <taxon>Dikarya</taxon>
        <taxon>Ascomycota</taxon>
        <taxon>Pezizomycotina</taxon>
        <taxon>Sordariomycetes</taxon>
        <taxon>Sordariomycetidae</taxon>
        <taxon>Coniochaetales</taxon>
        <taxon>Coniochaetaceae</taxon>
        <taxon>Coniochaeta</taxon>
    </lineage>
</organism>